<dbReference type="Proteomes" id="UP001155586">
    <property type="component" value="Unassembled WGS sequence"/>
</dbReference>
<reference evidence="1" key="1">
    <citation type="submission" date="2022-02" db="EMBL/GenBank/DDBJ databases">
        <title>Vibrio sp. nov., a new bacterium isolated from Bohai sea, China.</title>
        <authorList>
            <person name="Yuan Y."/>
        </authorList>
    </citation>
    <scope>NUCLEOTIDE SEQUENCE</scope>
    <source>
        <strain evidence="1">DBSS07</strain>
    </source>
</reference>
<gene>
    <name evidence="1" type="ORF">MD483_09590</name>
</gene>
<proteinExistence type="predicted"/>
<organism evidence="1 2">
    <name type="scientific">Vibrio paucivorans</name>
    <dbReference type="NCBI Taxonomy" id="2829489"/>
    <lineage>
        <taxon>Bacteria</taxon>
        <taxon>Pseudomonadati</taxon>
        <taxon>Pseudomonadota</taxon>
        <taxon>Gammaproteobacteria</taxon>
        <taxon>Vibrionales</taxon>
        <taxon>Vibrionaceae</taxon>
        <taxon>Vibrio</taxon>
    </lineage>
</organism>
<evidence type="ECO:0000313" key="1">
    <source>
        <dbReference type="EMBL" id="MCW8334074.1"/>
    </source>
</evidence>
<protein>
    <submittedName>
        <fullName evidence="1">Uncharacterized protein</fullName>
    </submittedName>
</protein>
<dbReference type="EMBL" id="JAKRRX010000044">
    <property type="protein sequence ID" value="MCW8334074.1"/>
    <property type="molecule type" value="Genomic_DNA"/>
</dbReference>
<dbReference type="RefSeq" id="WP_265687478.1">
    <property type="nucleotide sequence ID" value="NZ_JAKRRX010000044.1"/>
</dbReference>
<comment type="caution">
    <text evidence="1">The sequence shown here is derived from an EMBL/GenBank/DDBJ whole genome shotgun (WGS) entry which is preliminary data.</text>
</comment>
<sequence>MDEKPESSIPNVLEKHVYQPDIGEQKHVEQDIVFIATANDMLKRFGSAEQSKEKKRWQNH</sequence>
<evidence type="ECO:0000313" key="2">
    <source>
        <dbReference type="Proteomes" id="UP001155586"/>
    </source>
</evidence>
<name>A0A9X3HRN5_9VIBR</name>
<accession>A0A9X3HRN5</accession>
<dbReference type="AlphaFoldDB" id="A0A9X3HRN5"/>
<keyword evidence="2" id="KW-1185">Reference proteome</keyword>